<comment type="caution">
    <text evidence="3">The sequence shown here is derived from an EMBL/GenBank/DDBJ whole genome shotgun (WGS) entry which is preliminary data.</text>
</comment>
<organism evidence="3 4">
    <name type="scientific">Amphibalanus amphitrite</name>
    <name type="common">Striped barnacle</name>
    <name type="synonym">Balanus amphitrite</name>
    <dbReference type="NCBI Taxonomy" id="1232801"/>
    <lineage>
        <taxon>Eukaryota</taxon>
        <taxon>Metazoa</taxon>
        <taxon>Ecdysozoa</taxon>
        <taxon>Arthropoda</taxon>
        <taxon>Crustacea</taxon>
        <taxon>Multicrustacea</taxon>
        <taxon>Cirripedia</taxon>
        <taxon>Thoracica</taxon>
        <taxon>Thoracicalcarea</taxon>
        <taxon>Balanomorpha</taxon>
        <taxon>Balanoidea</taxon>
        <taxon>Balanidae</taxon>
        <taxon>Amphibalaninae</taxon>
        <taxon>Amphibalanus</taxon>
    </lineage>
</organism>
<gene>
    <name evidence="3" type="primary">RTase_26</name>
    <name evidence="3" type="ORF">FJT64_013402</name>
</gene>
<feature type="compositionally biased region" description="Gly residues" evidence="1">
    <location>
        <begin position="12"/>
        <end position="23"/>
    </location>
</feature>
<proteinExistence type="predicted"/>
<dbReference type="PANTHER" id="PTHR36688:SF2">
    <property type="entry name" value="ENDONUCLEASE_EXONUCLEASE_PHOSPHATASE DOMAIN-CONTAINING PROTEIN"/>
    <property type="match status" value="1"/>
</dbReference>
<dbReference type="Proteomes" id="UP000440578">
    <property type="component" value="Unassembled WGS sequence"/>
</dbReference>
<name>A0A6A4VAM0_AMPAM</name>
<evidence type="ECO:0000256" key="1">
    <source>
        <dbReference type="SAM" id="MobiDB-lite"/>
    </source>
</evidence>
<dbReference type="InterPro" id="IPR036691">
    <property type="entry name" value="Endo/exonu/phosph_ase_sf"/>
</dbReference>
<dbReference type="PANTHER" id="PTHR36688">
    <property type="entry name" value="ENDO/EXONUCLEASE/PHOSPHATASE DOMAIN-CONTAINING PROTEIN"/>
    <property type="match status" value="1"/>
</dbReference>
<keyword evidence="3" id="KW-0548">Nucleotidyltransferase</keyword>
<evidence type="ECO:0000259" key="2">
    <source>
        <dbReference type="Pfam" id="PF14529"/>
    </source>
</evidence>
<feature type="region of interest" description="Disordered" evidence="1">
    <location>
        <begin position="1"/>
        <end position="40"/>
    </location>
</feature>
<dbReference type="SUPFAM" id="SSF56219">
    <property type="entry name" value="DNase I-like"/>
    <property type="match status" value="1"/>
</dbReference>
<protein>
    <submittedName>
        <fullName evidence="3">Putative RNA-directed DNA polymerase from transposon BS</fullName>
    </submittedName>
</protein>
<feature type="compositionally biased region" description="Basic residues" evidence="1">
    <location>
        <begin position="24"/>
        <end position="40"/>
    </location>
</feature>
<evidence type="ECO:0000313" key="3">
    <source>
        <dbReference type="EMBL" id="KAF0288250.1"/>
    </source>
</evidence>
<keyword evidence="3" id="KW-0695">RNA-directed DNA polymerase</keyword>
<dbReference type="AlphaFoldDB" id="A0A6A4VAM0"/>
<evidence type="ECO:0000313" key="4">
    <source>
        <dbReference type="Proteomes" id="UP000440578"/>
    </source>
</evidence>
<feature type="region of interest" description="Disordered" evidence="1">
    <location>
        <begin position="640"/>
        <end position="673"/>
    </location>
</feature>
<sequence length="673" mass="74468">MSEQAPPAASASGGGAEGTAGGAHRGRSRRAKNHRYRRNVQTRSRLHIACWNAEGLRRKTQELQGWLSAEKIDVLAIQEAQFRADGITSVPGFQTAAHFRRARGRRDTGSAKGGDVAIYVRKGLTFSKLDTAPLAPAVNTTEWCAIRLFTSNPAARDPAPNHLDIHNFYRPPIRPGEEDQRTDHFDPAALPTNRDTLLMGDWNAHHPDWDQHCGEEDDTGRRLSDWMALQNFTTLNDGAHTRTSYRGNPSTPDAVLCHRNTAGRCGWSVGPDLGSDHLPMITTVLMSGHRPRRIRRTRWAFHKADWTGFEADCESALATLPDDLTVEQLNERLTAVILKCSLSHIPRGARSDPKPWAMDPELVDAVRERRVARAALDAHPGSAALRDQWVSAKRKAANTAQEAKSRAFQKFASEELNRPTSIGRVHKILRKMEEAVEIPPGQALGDHGRCAVEDRDKAEAFNRTYANVSRQVRAKRQDTKTKAELRTLNGRECQCGGARSGVCSPFSPQELEAQLPNMKCRKAPGPDDICAEHLRHLGPVAKTALLRLINQTWASGLTPSAWRRATIVPIPKAGKDPKLTSSHRPIALTSHLAKLAERLVAARLTHVVERDDLIPCEQVGFRRGRSAEENLARLVQRVKMDGTGRNQGENRSTGRPPKSSPCLRLISPEPMTS</sequence>
<dbReference type="Gene3D" id="3.60.10.10">
    <property type="entry name" value="Endonuclease/exonuclease/phosphatase"/>
    <property type="match status" value="1"/>
</dbReference>
<keyword evidence="4" id="KW-1185">Reference proteome</keyword>
<dbReference type="Pfam" id="PF14529">
    <property type="entry name" value="Exo_endo_phos_2"/>
    <property type="match status" value="1"/>
</dbReference>
<dbReference type="EMBL" id="VIIS01002122">
    <property type="protein sequence ID" value="KAF0288250.1"/>
    <property type="molecule type" value="Genomic_DNA"/>
</dbReference>
<dbReference type="GO" id="GO:0003964">
    <property type="term" value="F:RNA-directed DNA polymerase activity"/>
    <property type="evidence" value="ECO:0007669"/>
    <property type="project" value="UniProtKB-KW"/>
</dbReference>
<feature type="compositionally biased region" description="Low complexity" evidence="1">
    <location>
        <begin position="1"/>
        <end position="11"/>
    </location>
</feature>
<reference evidence="3 4" key="1">
    <citation type="submission" date="2019-07" db="EMBL/GenBank/DDBJ databases">
        <title>Draft genome assembly of a fouling barnacle, Amphibalanus amphitrite (Darwin, 1854): The first reference genome for Thecostraca.</title>
        <authorList>
            <person name="Kim W."/>
        </authorList>
    </citation>
    <scope>NUCLEOTIDE SEQUENCE [LARGE SCALE GENOMIC DNA]</scope>
    <source>
        <strain evidence="3">SNU_AA5</strain>
        <tissue evidence="3">Soma without cirri and trophi</tissue>
    </source>
</reference>
<dbReference type="InterPro" id="IPR052560">
    <property type="entry name" value="RdDP_mobile_element"/>
</dbReference>
<keyword evidence="3" id="KW-0808">Transferase</keyword>
<feature type="domain" description="Endonuclease/exonuclease/phosphatase" evidence="2">
    <location>
        <begin position="164"/>
        <end position="280"/>
    </location>
</feature>
<dbReference type="InterPro" id="IPR005135">
    <property type="entry name" value="Endo/exonuclease/phosphatase"/>
</dbReference>
<feature type="compositionally biased region" description="Polar residues" evidence="1">
    <location>
        <begin position="644"/>
        <end position="653"/>
    </location>
</feature>
<accession>A0A6A4VAM0</accession>